<evidence type="ECO:0000256" key="1">
    <source>
        <dbReference type="ARBA" id="ARBA00004173"/>
    </source>
</evidence>
<dbReference type="OrthoDB" id="10067491at2759"/>
<comment type="function">
    <text evidence="21">RNA cytidine acetyltransferase with specificity toward both 18S rRNA and tRNAs. Catalyzes the formation of N(4)-acetylcytidine (ac4C) in 18S rRNA. Required for early nucleolar cleavages of precursor rRNA at sites A0, A1 and A2 during 18S rRNA synthesis. Catalyzes the formation of ac4C in serine and leucine tRNAs. Requires a tRNA-binding adapter protein for full tRNA acetyltransferase activity but not for 18S rRNA acetylation.</text>
</comment>
<dbReference type="GO" id="GO:0015031">
    <property type="term" value="P:protein transport"/>
    <property type="evidence" value="ECO:0007669"/>
    <property type="project" value="UniProtKB-KW"/>
</dbReference>
<keyword evidence="28" id="KW-1185">Reference proteome</keyword>
<dbReference type="PANTHER" id="PTHR10925:SF5">
    <property type="entry name" value="RNA CYTIDINE ACETYLTRANSFERASE"/>
    <property type="match status" value="1"/>
</dbReference>
<dbReference type="CDD" id="cd04301">
    <property type="entry name" value="NAT_SF"/>
    <property type="match status" value="1"/>
</dbReference>
<protein>
    <recommendedName>
        <fullName evidence="20 21">RNA cytidine acetyltransferase</fullName>
        <ecNumber evidence="21">2.3.1.-</ecNumber>
    </recommendedName>
    <alternativeName>
        <fullName evidence="21">18S rRNA cytosine acetyltransferase</fullName>
    </alternativeName>
</protein>
<comment type="catalytic activity">
    <reaction evidence="21">
        <text>a cytidine in tRNA + acetyl-CoA + ATP + H2O = an N(4)-acetylcytidine in tRNA + ADP + phosphate + CoA + H(+)</text>
        <dbReference type="Rhea" id="RHEA:53876"/>
        <dbReference type="Rhea" id="RHEA-COMP:13670"/>
        <dbReference type="Rhea" id="RHEA-COMP:13671"/>
        <dbReference type="ChEBI" id="CHEBI:15377"/>
        <dbReference type="ChEBI" id="CHEBI:15378"/>
        <dbReference type="ChEBI" id="CHEBI:30616"/>
        <dbReference type="ChEBI" id="CHEBI:43474"/>
        <dbReference type="ChEBI" id="CHEBI:57287"/>
        <dbReference type="ChEBI" id="CHEBI:57288"/>
        <dbReference type="ChEBI" id="CHEBI:74900"/>
        <dbReference type="ChEBI" id="CHEBI:82748"/>
        <dbReference type="ChEBI" id="CHEBI:456216"/>
    </reaction>
</comment>
<evidence type="ECO:0000256" key="8">
    <source>
        <dbReference type="ARBA" id="ARBA00022723"/>
    </source>
</evidence>
<dbReference type="GO" id="GO:0042719">
    <property type="term" value="C:mitochondrial intermembrane space chaperone complex"/>
    <property type="evidence" value="ECO:0007669"/>
    <property type="project" value="UniProtKB-ARBA"/>
</dbReference>
<evidence type="ECO:0000256" key="2">
    <source>
        <dbReference type="ARBA" id="ARBA00004604"/>
    </source>
</evidence>
<evidence type="ECO:0000256" key="5">
    <source>
        <dbReference type="ARBA" id="ARBA00022552"/>
    </source>
</evidence>
<feature type="binding site" evidence="21">
    <location>
        <begin position="631"/>
        <end position="637"/>
    </location>
    <ligand>
        <name>acetyl-CoA</name>
        <dbReference type="ChEBI" id="CHEBI:57288"/>
    </ligand>
</feature>
<evidence type="ECO:0000256" key="13">
    <source>
        <dbReference type="ARBA" id="ARBA00023010"/>
    </source>
</evidence>
<dbReference type="InterPro" id="IPR016181">
    <property type="entry name" value="Acyl_CoA_acyltransferase"/>
</dbReference>
<evidence type="ECO:0000259" key="25">
    <source>
        <dbReference type="Pfam" id="PF13718"/>
    </source>
</evidence>
<dbReference type="InterPro" id="IPR033688">
    <property type="entry name" value="NAT10"/>
</dbReference>
<keyword evidence="18 21" id="KW-0012">Acyltransferase</keyword>
<dbReference type="GO" id="GO:0046872">
    <property type="term" value="F:metal ion binding"/>
    <property type="evidence" value="ECO:0007669"/>
    <property type="project" value="UniProtKB-KW"/>
</dbReference>
<gene>
    <name evidence="27" type="primary">F55A12.8</name>
    <name evidence="27" type="ORF">Tcan_07361</name>
</gene>
<feature type="domain" description="Possible tRNA binding" evidence="26">
    <location>
        <begin position="764"/>
        <end position="996"/>
    </location>
</feature>
<dbReference type="GO" id="GO:0051391">
    <property type="term" value="P:tRNA acetylation"/>
    <property type="evidence" value="ECO:0007669"/>
    <property type="project" value="UniProtKB-UniRule"/>
</dbReference>
<keyword evidence="17 21" id="KW-0539">Nucleus</keyword>
<dbReference type="SUPFAM" id="SSF55729">
    <property type="entry name" value="Acyl-CoA N-acyltransferases (Nat)"/>
    <property type="match status" value="1"/>
</dbReference>
<evidence type="ECO:0000256" key="9">
    <source>
        <dbReference type="ARBA" id="ARBA00022741"/>
    </source>
</evidence>
<evidence type="ECO:0000256" key="11">
    <source>
        <dbReference type="ARBA" id="ARBA00022840"/>
    </source>
</evidence>
<feature type="binding site" evidence="21">
    <location>
        <position position="465"/>
    </location>
    <ligand>
        <name>ATP</name>
        <dbReference type="ChEBI" id="CHEBI:30616"/>
    </ligand>
</feature>
<dbReference type="GO" id="GO:0045039">
    <property type="term" value="P:protein insertion into mitochondrial inner membrane"/>
    <property type="evidence" value="ECO:0007669"/>
    <property type="project" value="UniProtKB-ARBA"/>
</dbReference>
<keyword evidence="11 21" id="KW-0067">ATP-binding</keyword>
<dbReference type="InterPro" id="IPR000182">
    <property type="entry name" value="GNAT_dom"/>
</dbReference>
<accession>A0A0B2V8N2</accession>
<dbReference type="GO" id="GO:1990883">
    <property type="term" value="F:18S rRNA cytidine N-acetyltransferase activity"/>
    <property type="evidence" value="ECO:0007669"/>
    <property type="project" value="TreeGrafter"/>
</dbReference>
<dbReference type="InterPro" id="IPR007807">
    <property type="entry name" value="TcmA/NAT10_helicase"/>
</dbReference>
<dbReference type="Pfam" id="PF08351">
    <property type="entry name" value="TmcA_N"/>
    <property type="match status" value="1"/>
</dbReference>
<feature type="binding site" evidence="21">
    <location>
        <begin position="624"/>
        <end position="626"/>
    </location>
    <ligand>
        <name>acetyl-CoA</name>
        <dbReference type="ChEBI" id="CHEBI:57288"/>
    </ligand>
</feature>
<dbReference type="InterPro" id="IPR032672">
    <property type="entry name" value="TmcA/NAT10/Kre33"/>
</dbReference>
<keyword evidence="8" id="KW-0479">Metal-binding</keyword>
<evidence type="ECO:0000256" key="4">
    <source>
        <dbReference type="ARBA" id="ARBA00022448"/>
    </source>
</evidence>
<evidence type="ECO:0000256" key="16">
    <source>
        <dbReference type="ARBA" id="ARBA00023186"/>
    </source>
</evidence>
<evidence type="ECO:0000256" key="7">
    <source>
        <dbReference type="ARBA" id="ARBA00022694"/>
    </source>
</evidence>
<feature type="domain" description="Tim10-like" evidence="22">
    <location>
        <begin position="1048"/>
        <end position="1108"/>
    </location>
</feature>
<dbReference type="FunFam" id="1.10.287.810:FF:000001">
    <property type="entry name" value="mitochondrial import inner membrane translocase subunit TIM13"/>
    <property type="match status" value="1"/>
</dbReference>
<dbReference type="GO" id="GO:0005730">
    <property type="term" value="C:nucleolus"/>
    <property type="evidence" value="ECO:0007669"/>
    <property type="project" value="UniProtKB-SubCell"/>
</dbReference>
<dbReference type="InterPro" id="IPR004217">
    <property type="entry name" value="Tim10-like"/>
</dbReference>
<dbReference type="GO" id="GO:0030686">
    <property type="term" value="C:90S preribosome"/>
    <property type="evidence" value="ECO:0007669"/>
    <property type="project" value="TreeGrafter"/>
</dbReference>
<keyword evidence="16" id="KW-0143">Chaperone</keyword>
<dbReference type="InterPro" id="IPR027992">
    <property type="entry name" value="tRNA_bind_dom"/>
</dbReference>
<keyword evidence="4" id="KW-0813">Transport</keyword>
<dbReference type="GO" id="GO:0051392">
    <property type="term" value="F:tRNA cytidine N4-acetyltransferase activity"/>
    <property type="evidence" value="ECO:0007669"/>
    <property type="project" value="RHEA"/>
</dbReference>
<dbReference type="Gene3D" id="3.40.630.30">
    <property type="match status" value="1"/>
</dbReference>
<dbReference type="HAMAP" id="MF_03211">
    <property type="entry name" value="RNA_acetyltr_Nat10"/>
    <property type="match status" value="1"/>
</dbReference>
<keyword evidence="14" id="KW-0496">Mitochondrion</keyword>
<dbReference type="Gene3D" id="3.40.50.11040">
    <property type="match status" value="1"/>
</dbReference>
<dbReference type="STRING" id="6265.A0A0B2V8N2"/>
<keyword evidence="6 21" id="KW-0808">Transferase</keyword>
<evidence type="ECO:0000256" key="18">
    <source>
        <dbReference type="ARBA" id="ARBA00023315"/>
    </source>
</evidence>
<dbReference type="Pfam" id="PF13718">
    <property type="entry name" value="GNAT_acetyltr_2"/>
    <property type="match status" value="1"/>
</dbReference>
<comment type="catalytic activity">
    <reaction evidence="19 21">
        <text>a cytidine in 18S rRNA + acetyl-CoA + ATP + H2O = an N(4)-acetylcytidine in 18S rRNA + ADP + phosphate + CoA + H(+)</text>
        <dbReference type="Rhea" id="RHEA:51424"/>
        <dbReference type="Rhea" id="RHEA-COMP:13575"/>
        <dbReference type="Rhea" id="RHEA-COMP:13576"/>
        <dbReference type="ChEBI" id="CHEBI:15377"/>
        <dbReference type="ChEBI" id="CHEBI:15378"/>
        <dbReference type="ChEBI" id="CHEBI:30616"/>
        <dbReference type="ChEBI" id="CHEBI:43474"/>
        <dbReference type="ChEBI" id="CHEBI:57287"/>
        <dbReference type="ChEBI" id="CHEBI:57288"/>
        <dbReference type="ChEBI" id="CHEBI:74900"/>
        <dbReference type="ChEBI" id="CHEBI:82748"/>
        <dbReference type="ChEBI" id="CHEBI:456216"/>
    </reaction>
</comment>
<dbReference type="FunFam" id="3.40.50.11040:FF:000002">
    <property type="entry name" value="RNA cytidine acetyltransferase"/>
    <property type="match status" value="1"/>
</dbReference>
<keyword evidence="13" id="KW-0811">Translocation</keyword>
<feature type="domain" description="TcmA/NAT10 helicase" evidence="23">
    <location>
        <begin position="280"/>
        <end position="483"/>
    </location>
</feature>
<dbReference type="Proteomes" id="UP000031036">
    <property type="component" value="Unassembled WGS sequence"/>
</dbReference>
<dbReference type="Gene3D" id="1.10.287.810">
    <property type="entry name" value="Mitochondrial import inner membrane translocase subunit tim13 like domains"/>
    <property type="match status" value="1"/>
</dbReference>
<comment type="subcellular location">
    <subcellularLocation>
        <location evidence="1">Mitochondrion</location>
    </subcellularLocation>
    <subcellularLocation>
        <location evidence="2 21">Nucleus</location>
        <location evidence="2 21">Nucleolus</location>
    </subcellularLocation>
</comment>
<keyword evidence="9 21" id="KW-0547">Nucleotide-binding</keyword>
<evidence type="ECO:0000256" key="21">
    <source>
        <dbReference type="HAMAP-Rule" id="MF_03211"/>
    </source>
</evidence>
<dbReference type="InterPro" id="IPR027417">
    <property type="entry name" value="P-loop_NTPase"/>
</dbReference>
<evidence type="ECO:0000259" key="24">
    <source>
        <dbReference type="Pfam" id="PF08351"/>
    </source>
</evidence>
<keyword evidence="15" id="KW-1015">Disulfide bond</keyword>
<dbReference type="SUPFAM" id="SSF144122">
    <property type="entry name" value="Tim10-like"/>
    <property type="match status" value="1"/>
</dbReference>
<dbReference type="AlphaFoldDB" id="A0A0B2V8N2"/>
<evidence type="ECO:0000256" key="17">
    <source>
        <dbReference type="ARBA" id="ARBA00023242"/>
    </source>
</evidence>
<comment type="caution">
    <text evidence="27">The sequence shown here is derived from an EMBL/GenBank/DDBJ whole genome shotgun (WGS) entry which is preliminary data.</text>
</comment>
<feature type="binding site" evidence="21">
    <location>
        <position position="722"/>
    </location>
    <ligand>
        <name>acetyl-CoA</name>
        <dbReference type="ChEBI" id="CHEBI:57288"/>
    </ligand>
</feature>
<dbReference type="Pfam" id="PF05127">
    <property type="entry name" value="NAT10_TcmA_helicase"/>
    <property type="match status" value="1"/>
</dbReference>
<dbReference type="FunFam" id="3.40.50.300:FF:002218">
    <property type="entry name" value="tRNA(Met) cytidine acetyltransferase TmcA"/>
    <property type="match status" value="1"/>
</dbReference>
<comment type="similarity">
    <text evidence="3">Belongs to the small Tim family.</text>
</comment>
<evidence type="ECO:0000259" key="23">
    <source>
        <dbReference type="Pfam" id="PF05127"/>
    </source>
</evidence>
<dbReference type="PANTHER" id="PTHR10925">
    <property type="entry name" value="N-ACETYLTRANSFERASE 10"/>
    <property type="match status" value="1"/>
</dbReference>
<evidence type="ECO:0000313" key="27">
    <source>
        <dbReference type="EMBL" id="KHN77305.1"/>
    </source>
</evidence>
<dbReference type="GO" id="GO:1904812">
    <property type="term" value="P:rRNA acetylation involved in maturation of SSU-rRNA"/>
    <property type="evidence" value="ECO:0007669"/>
    <property type="project" value="InterPro"/>
</dbReference>
<keyword evidence="5 21" id="KW-0698">rRNA processing</keyword>
<evidence type="ECO:0000256" key="10">
    <source>
        <dbReference type="ARBA" id="ARBA00022833"/>
    </source>
</evidence>
<feature type="domain" description="N-acetyltransferase" evidence="25">
    <location>
        <begin position="524"/>
        <end position="749"/>
    </location>
</feature>
<name>A0A0B2V8N2_TOXCA</name>
<dbReference type="Pfam" id="PF13725">
    <property type="entry name" value="tRNA_bind_2"/>
    <property type="match status" value="1"/>
</dbReference>
<evidence type="ECO:0000259" key="22">
    <source>
        <dbReference type="Pfam" id="PF02953"/>
    </source>
</evidence>
<evidence type="ECO:0000256" key="12">
    <source>
        <dbReference type="ARBA" id="ARBA00022927"/>
    </source>
</evidence>
<feature type="domain" description="TmcA/NAT10 N-terminal" evidence="24">
    <location>
        <begin position="9"/>
        <end position="200"/>
    </location>
</feature>
<dbReference type="OMA" id="HLHYIMS"/>
<evidence type="ECO:0000259" key="26">
    <source>
        <dbReference type="Pfam" id="PF13725"/>
    </source>
</evidence>
<feature type="binding site" evidence="21">
    <location>
        <begin position="285"/>
        <end position="294"/>
    </location>
    <ligand>
        <name>ATP</name>
        <dbReference type="ChEBI" id="CHEBI:30616"/>
    </ligand>
</feature>
<evidence type="ECO:0000256" key="19">
    <source>
        <dbReference type="ARBA" id="ARBA00052133"/>
    </source>
</evidence>
<evidence type="ECO:0000256" key="3">
    <source>
        <dbReference type="ARBA" id="ARBA00006720"/>
    </source>
</evidence>
<reference evidence="27 28" key="1">
    <citation type="submission" date="2014-11" db="EMBL/GenBank/DDBJ databases">
        <title>Genetic blueprint of the zoonotic pathogen Toxocara canis.</title>
        <authorList>
            <person name="Zhu X.-Q."/>
            <person name="Korhonen P.K."/>
            <person name="Cai H."/>
            <person name="Young N.D."/>
            <person name="Nejsum P."/>
            <person name="von Samson-Himmelstjerna G."/>
            <person name="Boag P.R."/>
            <person name="Tan P."/>
            <person name="Li Q."/>
            <person name="Min J."/>
            <person name="Yang Y."/>
            <person name="Wang X."/>
            <person name="Fang X."/>
            <person name="Hall R.S."/>
            <person name="Hofmann A."/>
            <person name="Sternberg P.W."/>
            <person name="Jex A.R."/>
            <person name="Gasser R.B."/>
        </authorList>
    </citation>
    <scope>NUCLEOTIDE SEQUENCE [LARGE SCALE GENOMIC DNA]</scope>
    <source>
        <strain evidence="27">PN_DK_2014</strain>
    </source>
</reference>
<comment type="similarity">
    <text evidence="21">Belongs to the RNA cytidine acetyltransferase family. NAT10 subfamily.</text>
</comment>
<proteinExistence type="inferred from homology"/>
<dbReference type="GO" id="GO:0000049">
    <property type="term" value="F:tRNA binding"/>
    <property type="evidence" value="ECO:0007669"/>
    <property type="project" value="TreeGrafter"/>
</dbReference>
<dbReference type="Pfam" id="PF02953">
    <property type="entry name" value="zf-Tim10_DDP"/>
    <property type="match status" value="1"/>
</dbReference>
<evidence type="ECO:0000256" key="6">
    <source>
        <dbReference type="ARBA" id="ARBA00022679"/>
    </source>
</evidence>
<evidence type="ECO:0000256" key="14">
    <source>
        <dbReference type="ARBA" id="ARBA00023128"/>
    </source>
</evidence>
<keyword evidence="12" id="KW-0653">Protein transport</keyword>
<dbReference type="Gene3D" id="3.40.50.300">
    <property type="entry name" value="P-loop containing nucleotide triphosphate hydrolases"/>
    <property type="match status" value="1"/>
</dbReference>
<dbReference type="EC" id="2.3.1.-" evidence="21"/>
<organism evidence="27 28">
    <name type="scientific">Toxocara canis</name>
    <name type="common">Canine roundworm</name>
    <dbReference type="NCBI Taxonomy" id="6265"/>
    <lineage>
        <taxon>Eukaryota</taxon>
        <taxon>Metazoa</taxon>
        <taxon>Ecdysozoa</taxon>
        <taxon>Nematoda</taxon>
        <taxon>Chromadorea</taxon>
        <taxon>Rhabditida</taxon>
        <taxon>Spirurina</taxon>
        <taxon>Ascaridomorpha</taxon>
        <taxon>Ascaridoidea</taxon>
        <taxon>Toxocaridae</taxon>
        <taxon>Toxocara</taxon>
    </lineage>
</organism>
<evidence type="ECO:0000256" key="20">
    <source>
        <dbReference type="ARBA" id="ARBA00068357"/>
    </source>
</evidence>
<keyword evidence="10" id="KW-0862">Zinc</keyword>
<evidence type="ECO:0000313" key="28">
    <source>
        <dbReference type="Proteomes" id="UP000031036"/>
    </source>
</evidence>
<dbReference type="InterPro" id="IPR035427">
    <property type="entry name" value="Tim10-like_dom_sf"/>
</dbReference>
<dbReference type="InterPro" id="IPR013562">
    <property type="entry name" value="TmcA/NAT10_N"/>
</dbReference>
<dbReference type="EMBL" id="JPKZ01002338">
    <property type="protein sequence ID" value="KHN77305.1"/>
    <property type="molecule type" value="Genomic_DNA"/>
</dbReference>
<sequence length="1126" mass="125576">MVRTKLDNRIRILIENGVAKGHRSMFVIVGDKARDQVVILHHILSKATVAARPSVLWCYKKELGFSSHRKKRMKELKKKIRSGHMDVKDDPFELFISSTHIRYCYYSETHKILGNTFGMLVLQDFEAITPNLLARTIETVEGGGIVAILLKTVSSLKQLYAMTMDVHSRYRTESHAEIVARFNERFILSLASCRDCAVVDDRLNVLPLSSHVAKIEAVPANIKNESSAKQEELNALKMSLADTKPIGPLVAKCKTACQAKALLRLLDVITEKSLQATCSITAARGRGKSAALGLAIAGAIGFSYTNIFVTSPTPDNLKTLFEFVVKGLETMGMEEHTDFELLQSTNPEFGKALVRINVFRDHRQVVQYIDPRDWAKLSQAELVVIDEAAAIPLPVIKQLISGAYLVFLASTINGYEGTGRSLSLKLLQQLREQAAGIVSNDKGGPALAGFKGRTLHEISLEESIRYKPGDQIEAWLNRVLCLDATSSHRFASGMPPPKECQLLYVNRDTLFSFHKASEVFLHSLMSIYVAAHYKNSPNDLQMLSDAPAHHLFVLMGPVSEAQTHLPEVIVVIQVCIEGALKSSTITGNMERGKRAAGDLLPWTISQQFLDADFATLCGARIVRIAVHPDYQSMGYGSRALELLQEYYEGRVPCLSEGELFEKSTKVKSVQNPETLMLLEEVVAPRTDLPPLLHRLTERRAERLDYLGVSFGLTLNLLKFWKRAAFVPVYLRQSANDLTGEHTCIMLKTLSQDGDEATEDEGATWLSAYWVEFRRRLLHLFGYEFAKFPAHLALSILQLKNNAVAKRIMHNVLSRSELALFLSNSDLRRLAQYARNMVDYHLITDLVPTLALLYFDQRFHADVKLNVVQSAILLGIGLQRKSVDTMVTELDLPSNQLLALFNKAIRRLSEHLDNICMDAIREKIDEEEAKKKERVAVGSSLGQQMQPVPISLEEDLNEAAEEIKERQARDRAKLKDEIARDLKQFAIKGSEDDWAQALSSVDLQTVKKGSGVLSVKSGKSNLGEMDHLLDLETLKKLTPEQQNQVIAGVKQQAAIMNAQSLITDLSEKCTQKCIRAPGSSLSSGEKQCLQRCMDRFMDSWNLVSHTLQKRLQDELTAGAAAQGGSFS</sequence>
<keyword evidence="7 21" id="KW-0819">tRNA processing</keyword>
<dbReference type="GO" id="GO:0005524">
    <property type="term" value="F:ATP binding"/>
    <property type="evidence" value="ECO:0007669"/>
    <property type="project" value="UniProtKB-UniRule"/>
</dbReference>
<evidence type="ECO:0000256" key="15">
    <source>
        <dbReference type="ARBA" id="ARBA00023157"/>
    </source>
</evidence>